<accession>A0A7W4XZB1</accession>
<evidence type="ECO:0000313" key="2">
    <source>
        <dbReference type="Proteomes" id="UP000533269"/>
    </source>
</evidence>
<organism evidence="1 2">
    <name type="scientific">Kineococcus radiotolerans</name>
    <dbReference type="NCBI Taxonomy" id="131568"/>
    <lineage>
        <taxon>Bacteria</taxon>
        <taxon>Bacillati</taxon>
        <taxon>Actinomycetota</taxon>
        <taxon>Actinomycetes</taxon>
        <taxon>Kineosporiales</taxon>
        <taxon>Kineosporiaceae</taxon>
        <taxon>Kineococcus</taxon>
    </lineage>
</organism>
<protein>
    <submittedName>
        <fullName evidence="1">Uncharacterized protein</fullName>
    </submittedName>
</protein>
<reference evidence="1 2" key="1">
    <citation type="submission" date="2020-08" db="EMBL/GenBank/DDBJ databases">
        <title>The Agave Microbiome: Exploring the role of microbial communities in plant adaptations to desert environments.</title>
        <authorList>
            <person name="Partida-Martinez L.P."/>
        </authorList>
    </citation>
    <scope>NUCLEOTIDE SEQUENCE [LARGE SCALE GENOMIC DNA]</scope>
    <source>
        <strain evidence="1 2">AS2.23</strain>
    </source>
</reference>
<dbReference type="RefSeq" id="WP_183392744.1">
    <property type="nucleotide sequence ID" value="NZ_JACHVY010000005.1"/>
</dbReference>
<dbReference type="EMBL" id="JACHVY010000005">
    <property type="protein sequence ID" value="MBB2903109.1"/>
    <property type="molecule type" value="Genomic_DNA"/>
</dbReference>
<sequence>MTSADEWIQQQANPGGRGLPVTAQTLAELLVRVSMYGLAVRDDEEDVMGFAWGHVSTLVNKLGEAAGLEPDAVYAVYRAEIARLGLPVG</sequence>
<name>A0A7W4XZB1_KINRA</name>
<gene>
    <name evidence="1" type="ORF">FHR75_003951</name>
</gene>
<proteinExistence type="predicted"/>
<comment type="caution">
    <text evidence="1">The sequence shown here is derived from an EMBL/GenBank/DDBJ whole genome shotgun (WGS) entry which is preliminary data.</text>
</comment>
<evidence type="ECO:0000313" key="1">
    <source>
        <dbReference type="EMBL" id="MBB2903109.1"/>
    </source>
</evidence>
<dbReference type="Proteomes" id="UP000533269">
    <property type="component" value="Unassembled WGS sequence"/>
</dbReference>
<reference evidence="1 2" key="2">
    <citation type="submission" date="2020-08" db="EMBL/GenBank/DDBJ databases">
        <authorList>
            <person name="Partida-Martinez L."/>
            <person name="Huntemann M."/>
            <person name="Clum A."/>
            <person name="Wang J."/>
            <person name="Palaniappan K."/>
            <person name="Ritter S."/>
            <person name="Chen I.-M."/>
            <person name="Stamatis D."/>
            <person name="Reddy T."/>
            <person name="O'Malley R."/>
            <person name="Daum C."/>
            <person name="Shapiro N."/>
            <person name="Ivanova N."/>
            <person name="Kyrpides N."/>
            <person name="Woyke T."/>
        </authorList>
    </citation>
    <scope>NUCLEOTIDE SEQUENCE [LARGE SCALE GENOMIC DNA]</scope>
    <source>
        <strain evidence="1 2">AS2.23</strain>
    </source>
</reference>
<dbReference type="AlphaFoldDB" id="A0A7W4XZB1"/>